<evidence type="ECO:0000256" key="2">
    <source>
        <dbReference type="SAM" id="MobiDB-lite"/>
    </source>
</evidence>
<keyword evidence="4" id="KW-1185">Reference proteome</keyword>
<dbReference type="InterPro" id="IPR011990">
    <property type="entry name" value="TPR-like_helical_dom_sf"/>
</dbReference>
<dbReference type="SUPFAM" id="SSF48452">
    <property type="entry name" value="TPR-like"/>
    <property type="match status" value="3"/>
</dbReference>
<reference evidence="3" key="2">
    <citation type="submission" date="2020-06" db="EMBL/GenBank/DDBJ databases">
        <authorList>
            <person name="Sheffer M."/>
        </authorList>
    </citation>
    <scope>NUCLEOTIDE SEQUENCE</scope>
</reference>
<dbReference type="PANTHER" id="PTHR44395">
    <property type="match status" value="1"/>
</dbReference>
<dbReference type="InterPro" id="IPR019734">
    <property type="entry name" value="TPR_rpt"/>
</dbReference>
<accession>A0A8T0EBW4</accession>
<dbReference type="Gene3D" id="1.25.40.10">
    <property type="entry name" value="Tetratricopeptide repeat domain"/>
    <property type="match status" value="4"/>
</dbReference>
<organism evidence="3 4">
    <name type="scientific">Argiope bruennichi</name>
    <name type="common">Wasp spider</name>
    <name type="synonym">Aranea bruennichi</name>
    <dbReference type="NCBI Taxonomy" id="94029"/>
    <lineage>
        <taxon>Eukaryota</taxon>
        <taxon>Metazoa</taxon>
        <taxon>Ecdysozoa</taxon>
        <taxon>Arthropoda</taxon>
        <taxon>Chelicerata</taxon>
        <taxon>Arachnida</taxon>
        <taxon>Araneae</taxon>
        <taxon>Araneomorphae</taxon>
        <taxon>Entelegynae</taxon>
        <taxon>Araneoidea</taxon>
        <taxon>Araneidae</taxon>
        <taxon>Argiope</taxon>
    </lineage>
</organism>
<gene>
    <name evidence="3" type="ORF">HNY73_017794</name>
</gene>
<dbReference type="SMART" id="SM00028">
    <property type="entry name" value="TPR"/>
    <property type="match status" value="7"/>
</dbReference>
<dbReference type="Pfam" id="PF13414">
    <property type="entry name" value="TPR_11"/>
    <property type="match status" value="1"/>
</dbReference>
<feature type="repeat" description="TPR" evidence="1">
    <location>
        <begin position="139"/>
        <end position="172"/>
    </location>
</feature>
<dbReference type="PANTHER" id="PTHR44395:SF1">
    <property type="entry name" value="PROTEIN O-MANNOSYL-TRANSFERASE TMTC3"/>
    <property type="match status" value="1"/>
</dbReference>
<dbReference type="PROSITE" id="PS50005">
    <property type="entry name" value="TPR"/>
    <property type="match status" value="4"/>
</dbReference>
<dbReference type="PROSITE" id="PS50293">
    <property type="entry name" value="TPR_REGION"/>
    <property type="match status" value="2"/>
</dbReference>
<dbReference type="EMBL" id="JABXBU010002228">
    <property type="protein sequence ID" value="KAF8770237.1"/>
    <property type="molecule type" value="Genomic_DNA"/>
</dbReference>
<dbReference type="AlphaFoldDB" id="A0A8T0EBW4"/>
<evidence type="ECO:0000256" key="1">
    <source>
        <dbReference type="PROSITE-ProRule" id="PRU00339"/>
    </source>
</evidence>
<evidence type="ECO:0000313" key="4">
    <source>
        <dbReference type="Proteomes" id="UP000807504"/>
    </source>
</evidence>
<keyword evidence="1" id="KW-0802">TPR repeat</keyword>
<feature type="region of interest" description="Disordered" evidence="2">
    <location>
        <begin position="366"/>
        <end position="389"/>
    </location>
</feature>
<sequence>MFIFCKNRRLRIKRLSVEPNDIGAYINVGRTQTQLGMYEEAERAFRKAKDLLPRPPFGEGYEARVAPSHLNVFLNLATLISRNGTRLEEADKLYQEAIRMRSDYVEAYINRGDILIRLNRTREAQDVYEKALQLDDANADIHYNLGVVFLEQRKTDMAMISFEKALKINPRHEQALLNSAILIQEEGGPHKRKTAYQRLQMLLEAKDVNERVYFHLGMLAMDEKNFTLAEKWFRKAVEFRSDFRSALFNLALLLSEARRPKDALPFLKQLRQYHPDHVKGLILLGDIYINSIKDLDAAQECYESILRYERTNVQALHNLCVVHVERGLMEEAELCLEKASALAPNEQYITQHLDIVRTRRQQMLRRNSKVNTERSSSNVNQDSALNLPT</sequence>
<dbReference type="GO" id="GO:0000030">
    <property type="term" value="F:mannosyltransferase activity"/>
    <property type="evidence" value="ECO:0007669"/>
    <property type="project" value="TreeGrafter"/>
</dbReference>
<reference evidence="3" key="1">
    <citation type="journal article" date="2020" name="bioRxiv">
        <title>Chromosome-level reference genome of the European wasp spider Argiope bruennichi: a resource for studies on range expansion and evolutionary adaptation.</title>
        <authorList>
            <person name="Sheffer M.M."/>
            <person name="Hoppe A."/>
            <person name="Krehenwinkel H."/>
            <person name="Uhl G."/>
            <person name="Kuss A.W."/>
            <person name="Jensen L."/>
            <person name="Jensen C."/>
            <person name="Gillespie R.G."/>
            <person name="Hoff K.J."/>
            <person name="Prost S."/>
        </authorList>
    </citation>
    <scope>NUCLEOTIDE SEQUENCE</scope>
</reference>
<dbReference type="Pfam" id="PF13174">
    <property type="entry name" value="TPR_6"/>
    <property type="match status" value="1"/>
</dbReference>
<dbReference type="GO" id="GO:0005783">
    <property type="term" value="C:endoplasmic reticulum"/>
    <property type="evidence" value="ECO:0007669"/>
    <property type="project" value="TreeGrafter"/>
</dbReference>
<evidence type="ECO:0000313" key="3">
    <source>
        <dbReference type="EMBL" id="KAF8770237.1"/>
    </source>
</evidence>
<dbReference type="Proteomes" id="UP000807504">
    <property type="component" value="Unassembled WGS sequence"/>
</dbReference>
<comment type="caution">
    <text evidence="3">The sequence shown here is derived from an EMBL/GenBank/DDBJ whole genome shotgun (WGS) entry which is preliminary data.</text>
</comment>
<feature type="repeat" description="TPR" evidence="1">
    <location>
        <begin position="210"/>
        <end position="243"/>
    </location>
</feature>
<proteinExistence type="predicted"/>
<dbReference type="GO" id="GO:0035269">
    <property type="term" value="P:protein O-linked glycosylation via mannose"/>
    <property type="evidence" value="ECO:0007669"/>
    <property type="project" value="TreeGrafter"/>
</dbReference>
<feature type="repeat" description="TPR" evidence="1">
    <location>
        <begin position="22"/>
        <end position="55"/>
    </location>
</feature>
<dbReference type="FunFam" id="1.25.40.10:FF:000239">
    <property type="entry name" value="Transmembrane and TPR repeat-containing protein 3"/>
    <property type="match status" value="1"/>
</dbReference>
<feature type="repeat" description="TPR" evidence="1">
    <location>
        <begin position="105"/>
        <end position="138"/>
    </location>
</feature>
<feature type="compositionally biased region" description="Polar residues" evidence="2">
    <location>
        <begin position="369"/>
        <end position="389"/>
    </location>
</feature>
<dbReference type="Pfam" id="PF13181">
    <property type="entry name" value="TPR_8"/>
    <property type="match status" value="2"/>
</dbReference>
<protein>
    <submittedName>
        <fullName evidence="3">Protein O-mannosyl-transferase Tmtc3 like protein</fullName>
    </submittedName>
</protein>
<name>A0A8T0EBW4_ARGBR</name>
<dbReference type="Pfam" id="PF14559">
    <property type="entry name" value="TPR_19"/>
    <property type="match status" value="1"/>
</dbReference>